<organism evidence="1 2">
    <name type="scientific">Pseudoxanthomonas mexicana</name>
    <dbReference type="NCBI Taxonomy" id="128785"/>
    <lineage>
        <taxon>Bacteria</taxon>
        <taxon>Pseudomonadati</taxon>
        <taxon>Pseudomonadota</taxon>
        <taxon>Gammaproteobacteria</taxon>
        <taxon>Lysobacterales</taxon>
        <taxon>Lysobacteraceae</taxon>
        <taxon>Pseudoxanthomonas</taxon>
    </lineage>
</organism>
<sequence length="135" mass="14991">MAAVQDRTAPLAPAMSGSRWPIRCAHTFSAAEMMRLREGVFPREEQDRWALGLEADVLRCWRIDSNVCIYETRLISGEDGGALASVVDVLDDEALYQRASTDEGELERFEGVLSFLRRREVETTAAGPVSLSNEA</sequence>
<gene>
    <name evidence="1" type="ORF">H4W19_03990</name>
</gene>
<proteinExistence type="predicted"/>
<keyword evidence="2" id="KW-1185">Reference proteome</keyword>
<name>A0ABX6REI6_PSEMX</name>
<accession>A0ABX6REI6</accession>
<dbReference type="Proteomes" id="UP000515506">
    <property type="component" value="Chromosome"/>
</dbReference>
<evidence type="ECO:0000313" key="2">
    <source>
        <dbReference type="Proteomes" id="UP000515506"/>
    </source>
</evidence>
<reference evidence="1 2" key="1">
    <citation type="submission" date="2020-08" db="EMBL/GenBank/DDBJ databases">
        <title>Streptomycin resistant and MDR strain, P. mexicana.</title>
        <authorList>
            <person name="Ganesh-kumar S."/>
            <person name="Zhe T."/>
            <person name="Yu Z."/>
            <person name="Min Y."/>
        </authorList>
    </citation>
    <scope>NUCLEOTIDE SEQUENCE [LARGE SCALE GENOMIC DNA]</scope>
    <source>
        <strain evidence="1 2">GTZY</strain>
    </source>
</reference>
<protein>
    <submittedName>
        <fullName evidence="1">Uncharacterized protein</fullName>
    </submittedName>
</protein>
<dbReference type="EMBL" id="CP060028">
    <property type="protein sequence ID" value="QND80964.1"/>
    <property type="molecule type" value="Genomic_DNA"/>
</dbReference>
<dbReference type="RefSeq" id="WP_185896129.1">
    <property type="nucleotide sequence ID" value="NZ_CP060028.1"/>
</dbReference>
<evidence type="ECO:0000313" key="1">
    <source>
        <dbReference type="EMBL" id="QND80964.1"/>
    </source>
</evidence>